<evidence type="ECO:0000313" key="2">
    <source>
        <dbReference type="EMBL" id="GAA95211.1"/>
    </source>
</evidence>
<feature type="compositionally biased region" description="Acidic residues" evidence="1">
    <location>
        <begin position="136"/>
        <end position="158"/>
    </location>
</feature>
<evidence type="ECO:0008006" key="4">
    <source>
        <dbReference type="Google" id="ProtNLM"/>
    </source>
</evidence>
<dbReference type="Proteomes" id="UP000009131">
    <property type="component" value="Unassembled WGS sequence"/>
</dbReference>
<protein>
    <recommendedName>
        <fullName evidence="4">Transcription elongation factor Eaf N-terminal domain-containing protein</fullName>
    </recommendedName>
</protein>
<feature type="region of interest" description="Disordered" evidence="1">
    <location>
        <begin position="85"/>
        <end position="173"/>
    </location>
</feature>
<comment type="caution">
    <text evidence="2">The sequence shown here is derived from an EMBL/GenBank/DDBJ whole genome shotgun (WGS) entry which is preliminary data.</text>
</comment>
<reference evidence="2 3" key="1">
    <citation type="journal article" date="2011" name="J. Gen. Appl. Microbiol.">
        <title>Draft genome sequencing of the enigmatic basidiomycete Mixia osmundae.</title>
        <authorList>
            <person name="Nishida H."/>
            <person name="Nagatsuka Y."/>
            <person name="Sugiyama J."/>
        </authorList>
    </citation>
    <scope>NUCLEOTIDE SEQUENCE [LARGE SCALE GENOMIC DNA]</scope>
    <source>
        <strain evidence="3">CBS 9802 / IAM 14324 / JCM 22182 / KY 12970</strain>
    </source>
</reference>
<dbReference type="AlphaFoldDB" id="G7DXA1"/>
<keyword evidence="3" id="KW-1185">Reference proteome</keyword>
<dbReference type="InParanoid" id="G7DXA1"/>
<name>G7DXA1_MIXOS</name>
<feature type="compositionally biased region" description="Polar residues" evidence="1">
    <location>
        <begin position="161"/>
        <end position="173"/>
    </location>
</feature>
<proteinExistence type="predicted"/>
<evidence type="ECO:0000313" key="3">
    <source>
        <dbReference type="Proteomes" id="UP000009131"/>
    </source>
</evidence>
<dbReference type="HOGENOM" id="CLU_1547985_0_0_1"/>
<organism evidence="2 3">
    <name type="scientific">Mixia osmundae (strain CBS 9802 / IAM 14324 / JCM 22182 / KY 12970)</name>
    <dbReference type="NCBI Taxonomy" id="764103"/>
    <lineage>
        <taxon>Eukaryota</taxon>
        <taxon>Fungi</taxon>
        <taxon>Dikarya</taxon>
        <taxon>Basidiomycota</taxon>
        <taxon>Pucciniomycotina</taxon>
        <taxon>Mixiomycetes</taxon>
        <taxon>Mixiales</taxon>
        <taxon>Mixiaceae</taxon>
        <taxon>Mixia</taxon>
    </lineage>
</organism>
<dbReference type="EMBL" id="BABT02000061">
    <property type="protein sequence ID" value="GAA95211.1"/>
    <property type="molecule type" value="Genomic_DNA"/>
</dbReference>
<accession>G7DXA1</accession>
<evidence type="ECO:0000256" key="1">
    <source>
        <dbReference type="SAM" id="MobiDB-lite"/>
    </source>
</evidence>
<reference evidence="2 3" key="2">
    <citation type="journal article" date="2012" name="Open Biol.">
        <title>Characteristics of nucleosomes and linker DNA regions on the genome of the basidiomycete Mixia osmundae revealed by mono- and dinucleosome mapping.</title>
        <authorList>
            <person name="Nishida H."/>
            <person name="Kondo S."/>
            <person name="Matsumoto T."/>
            <person name="Suzuki Y."/>
            <person name="Yoshikawa H."/>
            <person name="Taylor T.D."/>
            <person name="Sugiyama J."/>
        </authorList>
    </citation>
    <scope>NUCLEOTIDE SEQUENCE [LARGE SCALE GENOMIC DNA]</scope>
    <source>
        <strain evidence="3">CBS 9802 / IAM 14324 / JCM 22182 / KY 12970</strain>
    </source>
</reference>
<dbReference type="RefSeq" id="XP_014569690.1">
    <property type="nucleotide sequence ID" value="XM_014714204.1"/>
</dbReference>
<feature type="compositionally biased region" description="Low complexity" evidence="1">
    <location>
        <begin position="122"/>
        <end position="132"/>
    </location>
</feature>
<gene>
    <name evidence="2" type="primary">Mo01867</name>
    <name evidence="2" type="ORF">E5Q_01867</name>
</gene>
<sequence>MTSPSIPVRIHTSSERTTYLDIQEGPSSARLISQTSRAAVLLDTITDSQLRASKQDIEAEVVLVYDEPTESYIIHVIDNIVVLDEPQPQPKRKAAEPITRSSNERVVKRSKASMAQLEDKPASSASSIPASIVADSEGDTSSDNSSSDDDDDDLDDFALELNNSLSRGSTIGL</sequence>